<keyword evidence="3" id="KW-0804">Transcription</keyword>
<evidence type="ECO:0000256" key="2">
    <source>
        <dbReference type="ARBA" id="ARBA00023125"/>
    </source>
</evidence>
<evidence type="ECO:0000256" key="1">
    <source>
        <dbReference type="ARBA" id="ARBA00023015"/>
    </source>
</evidence>
<evidence type="ECO:0000313" key="7">
    <source>
        <dbReference type="Proteomes" id="UP000282837"/>
    </source>
</evidence>
<evidence type="ECO:0000259" key="5">
    <source>
        <dbReference type="PROSITE" id="PS50977"/>
    </source>
</evidence>
<keyword evidence="7" id="KW-1185">Reference proteome</keyword>
<reference evidence="6 7" key="1">
    <citation type="submission" date="2019-01" db="EMBL/GenBank/DDBJ databases">
        <authorList>
            <person name="Chen W.-M."/>
        </authorList>
    </citation>
    <scope>NUCLEOTIDE SEQUENCE [LARGE SCALE GENOMIC DNA]</scope>
    <source>
        <strain evidence="6 7">FSY-9</strain>
    </source>
</reference>
<dbReference type="RefSeq" id="WP_127707593.1">
    <property type="nucleotide sequence ID" value="NZ_SACO01000004.1"/>
</dbReference>
<dbReference type="EMBL" id="SACO01000004">
    <property type="protein sequence ID" value="RVU05701.1"/>
    <property type="molecule type" value="Genomic_DNA"/>
</dbReference>
<evidence type="ECO:0000256" key="3">
    <source>
        <dbReference type="ARBA" id="ARBA00023163"/>
    </source>
</evidence>
<proteinExistence type="predicted"/>
<evidence type="ECO:0000313" key="6">
    <source>
        <dbReference type="EMBL" id="RVU05701.1"/>
    </source>
</evidence>
<keyword evidence="1" id="KW-0805">Transcription regulation</keyword>
<name>A0A437N733_9SPHN</name>
<dbReference type="GO" id="GO:0000976">
    <property type="term" value="F:transcription cis-regulatory region binding"/>
    <property type="evidence" value="ECO:0007669"/>
    <property type="project" value="TreeGrafter"/>
</dbReference>
<dbReference type="InterPro" id="IPR001647">
    <property type="entry name" value="HTH_TetR"/>
</dbReference>
<dbReference type="PROSITE" id="PS50977">
    <property type="entry name" value="HTH_TETR_2"/>
    <property type="match status" value="1"/>
</dbReference>
<dbReference type="AlphaFoldDB" id="A0A437N733"/>
<keyword evidence="2 4" id="KW-0238">DNA-binding</keyword>
<dbReference type="Proteomes" id="UP000282837">
    <property type="component" value="Unassembled WGS sequence"/>
</dbReference>
<dbReference type="Gene3D" id="1.10.357.10">
    <property type="entry name" value="Tetracycline Repressor, domain 2"/>
    <property type="match status" value="1"/>
</dbReference>
<dbReference type="PANTHER" id="PTHR30055:SF234">
    <property type="entry name" value="HTH-TYPE TRANSCRIPTIONAL REGULATOR BETI"/>
    <property type="match status" value="1"/>
</dbReference>
<dbReference type="PANTHER" id="PTHR30055">
    <property type="entry name" value="HTH-TYPE TRANSCRIPTIONAL REGULATOR RUTR"/>
    <property type="match status" value="1"/>
</dbReference>
<dbReference type="InterPro" id="IPR050109">
    <property type="entry name" value="HTH-type_TetR-like_transc_reg"/>
</dbReference>
<accession>A0A437N733</accession>
<feature type="DNA-binding region" description="H-T-H motif" evidence="4">
    <location>
        <begin position="39"/>
        <end position="58"/>
    </location>
</feature>
<gene>
    <name evidence="6" type="ORF">EOE18_06825</name>
</gene>
<dbReference type="Pfam" id="PF00440">
    <property type="entry name" value="TetR_N"/>
    <property type="match status" value="1"/>
</dbReference>
<dbReference type="InterPro" id="IPR009057">
    <property type="entry name" value="Homeodomain-like_sf"/>
</dbReference>
<dbReference type="OrthoDB" id="9811084at2"/>
<comment type="caution">
    <text evidence="6">The sequence shown here is derived from an EMBL/GenBank/DDBJ whole genome shotgun (WGS) entry which is preliminary data.</text>
</comment>
<protein>
    <submittedName>
        <fullName evidence="6">TetR/AcrR family transcriptional regulator</fullName>
    </submittedName>
</protein>
<dbReference type="PRINTS" id="PR00455">
    <property type="entry name" value="HTHTETR"/>
</dbReference>
<sequence>MLSVAAAKREQTPRQIERRQRILASARDLVSQHGCDAVSMRAIAAASGVTEKTLFNIFGNKDGLLAAAAYERSASVFVLASDLVPVPGWEWLIALCDAVANVTLEAPEMARALAGAVIDHLEMTGLAQLYDRHVGQAMRAMVEQGVLAEAAPLALLSHLVQLAMVSGVGFWAKGDLWDEELRPFLHLRLAETLLSHAKSGLPAMQQTVFAAQQSLAQRFPPRL</sequence>
<organism evidence="6 7">
    <name type="scientific">Novosphingobium umbonatum</name>
    <dbReference type="NCBI Taxonomy" id="1908524"/>
    <lineage>
        <taxon>Bacteria</taxon>
        <taxon>Pseudomonadati</taxon>
        <taxon>Pseudomonadota</taxon>
        <taxon>Alphaproteobacteria</taxon>
        <taxon>Sphingomonadales</taxon>
        <taxon>Sphingomonadaceae</taxon>
        <taxon>Novosphingobium</taxon>
    </lineage>
</organism>
<evidence type="ECO:0000256" key="4">
    <source>
        <dbReference type="PROSITE-ProRule" id="PRU00335"/>
    </source>
</evidence>
<feature type="domain" description="HTH tetR-type" evidence="5">
    <location>
        <begin position="16"/>
        <end position="76"/>
    </location>
</feature>
<dbReference type="GO" id="GO:0003700">
    <property type="term" value="F:DNA-binding transcription factor activity"/>
    <property type="evidence" value="ECO:0007669"/>
    <property type="project" value="TreeGrafter"/>
</dbReference>
<dbReference type="SUPFAM" id="SSF46689">
    <property type="entry name" value="Homeodomain-like"/>
    <property type="match status" value="1"/>
</dbReference>